<evidence type="ECO:0000313" key="4">
    <source>
        <dbReference type="Proteomes" id="UP001159405"/>
    </source>
</evidence>
<protein>
    <recommendedName>
        <fullName evidence="2">N-acetyltransferase domain-containing protein</fullName>
    </recommendedName>
</protein>
<dbReference type="Proteomes" id="UP001159405">
    <property type="component" value="Unassembled WGS sequence"/>
</dbReference>
<accession>A0ABN8MZ08</accession>
<proteinExistence type="predicted"/>
<evidence type="ECO:0000259" key="2">
    <source>
        <dbReference type="PROSITE" id="PS51186"/>
    </source>
</evidence>
<dbReference type="PROSITE" id="PS51186">
    <property type="entry name" value="GNAT"/>
    <property type="match status" value="1"/>
</dbReference>
<dbReference type="Gene3D" id="3.90.980.20">
    <property type="match status" value="1"/>
</dbReference>
<dbReference type="CDD" id="cd04301">
    <property type="entry name" value="NAT_SF"/>
    <property type="match status" value="1"/>
</dbReference>
<dbReference type="PANTHER" id="PTHR20916:SF26">
    <property type="entry name" value="CYSTEINE-RICH PROTEIN 2-BINDING PROTEIN"/>
    <property type="match status" value="1"/>
</dbReference>
<gene>
    <name evidence="3" type="ORF">PLOB_00030892</name>
</gene>
<feature type="region of interest" description="Disordered" evidence="1">
    <location>
        <begin position="452"/>
        <end position="490"/>
    </location>
</feature>
<reference evidence="3 4" key="1">
    <citation type="submission" date="2022-05" db="EMBL/GenBank/DDBJ databases">
        <authorList>
            <consortium name="Genoscope - CEA"/>
            <person name="William W."/>
        </authorList>
    </citation>
    <scope>NUCLEOTIDE SEQUENCE [LARGE SCALE GENOMIC DNA]</scope>
</reference>
<evidence type="ECO:0000256" key="1">
    <source>
        <dbReference type="SAM" id="MobiDB-lite"/>
    </source>
</evidence>
<evidence type="ECO:0000313" key="3">
    <source>
        <dbReference type="EMBL" id="CAH3036296.1"/>
    </source>
</evidence>
<dbReference type="Pfam" id="PF00583">
    <property type="entry name" value="Acetyltransf_1"/>
    <property type="match status" value="1"/>
</dbReference>
<dbReference type="Gene3D" id="3.40.630.30">
    <property type="match status" value="1"/>
</dbReference>
<name>A0ABN8MZ08_9CNID</name>
<feature type="domain" description="N-acetyltransferase" evidence="2">
    <location>
        <begin position="694"/>
        <end position="838"/>
    </location>
</feature>
<dbReference type="InterPro" id="IPR016181">
    <property type="entry name" value="Acyl_CoA_acyltransferase"/>
</dbReference>
<dbReference type="InterPro" id="IPR000182">
    <property type="entry name" value="GNAT_dom"/>
</dbReference>
<keyword evidence="4" id="KW-1185">Reference proteome</keyword>
<feature type="compositionally biased region" description="Polar residues" evidence="1">
    <location>
        <begin position="462"/>
        <end position="490"/>
    </location>
</feature>
<dbReference type="EMBL" id="CALNXK010000004">
    <property type="protein sequence ID" value="CAH3036296.1"/>
    <property type="molecule type" value="Genomic_DNA"/>
</dbReference>
<dbReference type="SUPFAM" id="SSF55729">
    <property type="entry name" value="Acyl-CoA N-acyltransferases (Nat)"/>
    <property type="match status" value="1"/>
</dbReference>
<organism evidence="3 4">
    <name type="scientific">Porites lobata</name>
    <dbReference type="NCBI Taxonomy" id="104759"/>
    <lineage>
        <taxon>Eukaryota</taxon>
        <taxon>Metazoa</taxon>
        <taxon>Cnidaria</taxon>
        <taxon>Anthozoa</taxon>
        <taxon>Hexacorallia</taxon>
        <taxon>Scleractinia</taxon>
        <taxon>Fungiina</taxon>
        <taxon>Poritidae</taxon>
        <taxon>Porites</taxon>
    </lineage>
</organism>
<comment type="caution">
    <text evidence="3">The sequence shown here is derived from an EMBL/GenBank/DDBJ whole genome shotgun (WGS) entry which is preliminary data.</text>
</comment>
<sequence>MNLWKRFAIVVGQRTGCLKSGKPSALVGDLFFDLTCATCSVEGSESCTRQNLSWLVIQAVYLSLYNLYSTSRGRKGYFRWREDICHFIDKNWMVLFPKKKKTNNWASTVAGVLSSGCPQFFKSGQKEFNKETGWWALQENVAPAVKFSEQGFMVNKRKRKGGNQASENRSKISQNIDKGLPLMELTQPTLDDEHKAQCLAPHVMISPDVRKSKTVLDSGSHSMDSGFFVSGTWIQIPNISGILDSLSCNLDSRAQDSACQNSHFPDSAIRIPLHQAILLSCSSPSSKCVTAEMAMLATEGLKKSLTFHISRTLCFATSRSHVSHATPQIYKSSSENVTCYGVKSCPFKLLFNYSNWYNLTTARECKCSKVKFSVKRHPSLSEKETMACAHFPHETSKSDDLIPQLLTDEDMRELDSLNSESGFDSFSNLLSTSFEDVESTSFFFAGEEEQADLETKQEDTESVASTVTSDISSKNQQSDSLQTKVKSKPIKTTASTSQSSLFLVSDEKEKDLLLRLNSCPKAVHHDPVARRFRRKLMLRQLKRSKGLKLFDLDESVSEAISSTVRYKLTPVGAVPIENRSTSSDVVEETRVKPLKLEASTAFTSTENILDRFQASPRMLPSSRPRTCSFLTRLIGGDNQTLYRPITSPYTSRILKPFIRRDYESRPLKLKLLQDIVSHYHRNDPGWKPPPVAPIDYCYVQPHHIPSVNAMCRQFFWPGIDLSECLQYPDFSCVVLYKKFVIGFGFMVPDVKYNEAYISFVLVHPEWRRGGIGTYMIYHLIQTCLGKDVTLHVSVTNPAMLMYQKFGFKPEEFIRDFYNRYLPNDSPQCRHAFFLRLRR</sequence>
<dbReference type="PANTHER" id="PTHR20916">
    <property type="entry name" value="CYSTEINE AND GLYCINE-RICH PROTEIN 2 BINDING PROTEIN"/>
    <property type="match status" value="1"/>
</dbReference>